<dbReference type="Proteomes" id="UP000567885">
    <property type="component" value="Unassembled WGS sequence"/>
</dbReference>
<evidence type="ECO:0000259" key="7">
    <source>
        <dbReference type="Pfam" id="PF16656"/>
    </source>
</evidence>
<dbReference type="Gene3D" id="3.60.21.10">
    <property type="match status" value="1"/>
</dbReference>
<dbReference type="PANTHER" id="PTHR22953:SF153">
    <property type="entry name" value="PURPLE ACID PHOSPHATASE"/>
    <property type="match status" value="1"/>
</dbReference>
<feature type="domain" description="Calcineurin-like phosphoesterase" evidence="5">
    <location>
        <begin position="276"/>
        <end position="504"/>
    </location>
</feature>
<dbReference type="Pfam" id="PF14008">
    <property type="entry name" value="Metallophos_C"/>
    <property type="match status" value="1"/>
</dbReference>
<gene>
    <name evidence="8" type="ORF">FHETE_5213</name>
</gene>
<reference evidence="8 9" key="1">
    <citation type="submission" date="2020-05" db="EMBL/GenBank/DDBJ databases">
        <title>Identification and distribution of gene clusters putatively required for synthesis of sphingolipid metabolism inhibitors in phylogenetically diverse species of the filamentous fungus Fusarium.</title>
        <authorList>
            <person name="Kim H.-S."/>
            <person name="Busman M."/>
            <person name="Brown D.W."/>
            <person name="Divon H."/>
            <person name="Uhlig S."/>
            <person name="Proctor R.H."/>
        </authorList>
    </citation>
    <scope>NUCLEOTIDE SEQUENCE [LARGE SCALE GENOMIC DNA]</scope>
    <source>
        <strain evidence="8 9">NRRL 20693</strain>
    </source>
</reference>
<feature type="domain" description="Purple acid phosphatase C-terminal" evidence="6">
    <location>
        <begin position="536"/>
        <end position="599"/>
    </location>
</feature>
<evidence type="ECO:0000259" key="5">
    <source>
        <dbReference type="Pfam" id="PF00149"/>
    </source>
</evidence>
<name>A0A8H5THM4_FUSHE</name>
<dbReference type="EMBL" id="JAAGWQ010000090">
    <property type="protein sequence ID" value="KAF5668662.1"/>
    <property type="molecule type" value="Genomic_DNA"/>
</dbReference>
<organism evidence="8 9">
    <name type="scientific">Fusarium heterosporum</name>
    <dbReference type="NCBI Taxonomy" id="42747"/>
    <lineage>
        <taxon>Eukaryota</taxon>
        <taxon>Fungi</taxon>
        <taxon>Dikarya</taxon>
        <taxon>Ascomycota</taxon>
        <taxon>Pezizomycotina</taxon>
        <taxon>Sordariomycetes</taxon>
        <taxon>Hypocreomycetidae</taxon>
        <taxon>Hypocreales</taxon>
        <taxon>Nectriaceae</taxon>
        <taxon>Fusarium</taxon>
        <taxon>Fusarium heterosporum species complex</taxon>
    </lineage>
</organism>
<dbReference type="InterPro" id="IPR008963">
    <property type="entry name" value="Purple_acid_Pase-like_N"/>
</dbReference>
<feature type="chain" id="PRO_5034860262" description="Purple acid phosphatase" evidence="4">
    <location>
        <begin position="21"/>
        <end position="650"/>
    </location>
</feature>
<dbReference type="SUPFAM" id="SSF56300">
    <property type="entry name" value="Metallo-dependent phosphatases"/>
    <property type="match status" value="1"/>
</dbReference>
<sequence length="650" mass="71163">MKSISTHYLLSAILAASARSAPDVDEKYPYLGPAVPIGDWVDPTIDGNGTGFARLVESPAVKPSSAEPSNNVNVISHSYIPGGISIHYQTPFGLGVAPSVEWGTDPSALNSKANGYSTTYDRTPPCSAVKATIQCSQFFHTVLIDNLNPGTTYYYQIPAANGTTQSDVLSFVTAQDVGDVSEFSVAVVGDMGYTNALGTYKYLKEAVADGVAFAWHGGDLSYADDWYSGIIPCNLTDWPVCYNGTATSLPGNATIPKDYQTPLPTGEIPNAGSPRGGDVSVLYESNWDIWQQWMNNITLRIPYMVLPGNHEATCADHDNYPYVLSAYLDEDKANSTSNESTLNYYSCPPSQRNFTAFQHRFSMAGESSGGVGNFWYSFDYGLAHFVSIDTETDYAHSPDKTFETDVNGDGSHPTPNQTHITDAGPFGSIDGSYNESTSFEQYQWLAQDLASVDRCKTPWVIVMGHRPMYSSKVVGYQQHLRNAFEELFLENEVDLYISGHVHWYERLFPMSQNGTIDLDSVSKWSNSTYKTNPGKSMVHLINGAAGNVESHSTFAKGEHKLPMTAFLDLDHFGFSMLTVHNATNLSWKFIEGQDGTIGDRLTVLKDLSSSCHSSSPGVSCASECSGSSNSWLLWAYCHISCSNFWESLKH</sequence>
<evidence type="ECO:0000256" key="3">
    <source>
        <dbReference type="ARBA" id="ARBA00023180"/>
    </source>
</evidence>
<dbReference type="GO" id="GO:0046872">
    <property type="term" value="F:metal ion binding"/>
    <property type="evidence" value="ECO:0007669"/>
    <property type="project" value="InterPro"/>
</dbReference>
<dbReference type="Gene3D" id="2.60.40.380">
    <property type="entry name" value="Purple acid phosphatase-like, N-terminal"/>
    <property type="match status" value="1"/>
</dbReference>
<evidence type="ECO:0000256" key="4">
    <source>
        <dbReference type="RuleBase" id="RU361203"/>
    </source>
</evidence>
<dbReference type="PANTHER" id="PTHR22953">
    <property type="entry name" value="ACID PHOSPHATASE RELATED"/>
    <property type="match status" value="1"/>
</dbReference>
<dbReference type="InterPro" id="IPR041792">
    <property type="entry name" value="MPP_PAP"/>
</dbReference>
<dbReference type="GO" id="GO:0003993">
    <property type="term" value="F:acid phosphatase activity"/>
    <property type="evidence" value="ECO:0007669"/>
    <property type="project" value="UniProtKB-EC"/>
</dbReference>
<comment type="catalytic activity">
    <reaction evidence="4">
        <text>a phosphate monoester + H2O = an alcohol + phosphate</text>
        <dbReference type="Rhea" id="RHEA:15017"/>
        <dbReference type="ChEBI" id="CHEBI:15377"/>
        <dbReference type="ChEBI" id="CHEBI:30879"/>
        <dbReference type="ChEBI" id="CHEBI:43474"/>
        <dbReference type="ChEBI" id="CHEBI:67140"/>
        <dbReference type="EC" id="3.1.3.2"/>
    </reaction>
</comment>
<evidence type="ECO:0000259" key="6">
    <source>
        <dbReference type="Pfam" id="PF14008"/>
    </source>
</evidence>
<dbReference type="EC" id="3.1.3.2" evidence="4"/>
<dbReference type="InterPro" id="IPR004843">
    <property type="entry name" value="Calcineurin-like_PHP"/>
</dbReference>
<accession>A0A8H5THM4</accession>
<dbReference type="CDD" id="cd00839">
    <property type="entry name" value="MPP_PAPs"/>
    <property type="match status" value="1"/>
</dbReference>
<dbReference type="InterPro" id="IPR039331">
    <property type="entry name" value="PAPs-like"/>
</dbReference>
<keyword evidence="1 4" id="KW-0732">Signal</keyword>
<dbReference type="OrthoDB" id="45007at2759"/>
<dbReference type="InterPro" id="IPR025733">
    <property type="entry name" value="PAPs_C"/>
</dbReference>
<feature type="domain" description="Purple acid phosphatase N-terminal" evidence="7">
    <location>
        <begin position="82"/>
        <end position="173"/>
    </location>
</feature>
<dbReference type="Pfam" id="PF00149">
    <property type="entry name" value="Metallophos"/>
    <property type="match status" value="1"/>
</dbReference>
<evidence type="ECO:0000313" key="8">
    <source>
        <dbReference type="EMBL" id="KAF5668662.1"/>
    </source>
</evidence>
<evidence type="ECO:0000256" key="1">
    <source>
        <dbReference type="ARBA" id="ARBA00022729"/>
    </source>
</evidence>
<dbReference type="Pfam" id="PF16656">
    <property type="entry name" value="Pur_ac_phosph_N"/>
    <property type="match status" value="1"/>
</dbReference>
<evidence type="ECO:0000313" key="9">
    <source>
        <dbReference type="Proteomes" id="UP000567885"/>
    </source>
</evidence>
<proteinExistence type="inferred from homology"/>
<keyword evidence="9" id="KW-1185">Reference proteome</keyword>
<feature type="signal peptide" evidence="4">
    <location>
        <begin position="1"/>
        <end position="20"/>
    </location>
</feature>
<evidence type="ECO:0000256" key="2">
    <source>
        <dbReference type="ARBA" id="ARBA00022801"/>
    </source>
</evidence>
<dbReference type="InterPro" id="IPR029052">
    <property type="entry name" value="Metallo-depent_PP-like"/>
</dbReference>
<dbReference type="AlphaFoldDB" id="A0A8H5THM4"/>
<dbReference type="PIRSF" id="PIRSF000900">
    <property type="entry name" value="Acid_Ptase_Asper"/>
    <property type="match status" value="1"/>
</dbReference>
<keyword evidence="3" id="KW-0325">Glycoprotein</keyword>
<keyword evidence="2 4" id="KW-0378">Hydrolase</keyword>
<protein>
    <recommendedName>
        <fullName evidence="4">Purple acid phosphatase</fullName>
        <ecNumber evidence="4">3.1.3.2</ecNumber>
    </recommendedName>
</protein>
<comment type="caution">
    <text evidence="8">The sequence shown here is derived from an EMBL/GenBank/DDBJ whole genome shotgun (WGS) entry which is preliminary data.</text>
</comment>
<dbReference type="SUPFAM" id="SSF49363">
    <property type="entry name" value="Purple acid phosphatase, N-terminal domain"/>
    <property type="match status" value="1"/>
</dbReference>
<comment type="similarity">
    <text evidence="4">Belongs to the metallophosphoesterase superfamily. Purple acid phosphatase family.</text>
</comment>
<dbReference type="InterPro" id="IPR014390">
    <property type="entry name" value="Acid_Pase_Asper"/>
</dbReference>
<dbReference type="InterPro" id="IPR015914">
    <property type="entry name" value="PAPs_N"/>
</dbReference>